<keyword evidence="1" id="KW-1133">Transmembrane helix</keyword>
<feature type="transmembrane region" description="Helical" evidence="1">
    <location>
        <begin position="141"/>
        <end position="164"/>
    </location>
</feature>
<dbReference type="RefSeq" id="WP_264144747.1">
    <property type="nucleotide sequence ID" value="NZ_JAOYEY010000051.1"/>
</dbReference>
<keyword evidence="1" id="KW-0812">Transmembrane</keyword>
<organism evidence="2 3">
    <name type="scientific">Metabacillus halosaccharovorans</name>
    <dbReference type="NCBI Taxonomy" id="930124"/>
    <lineage>
        <taxon>Bacteria</taxon>
        <taxon>Bacillati</taxon>
        <taxon>Bacillota</taxon>
        <taxon>Bacilli</taxon>
        <taxon>Bacillales</taxon>
        <taxon>Bacillaceae</taxon>
        <taxon>Metabacillus</taxon>
    </lineage>
</organism>
<evidence type="ECO:0008006" key="4">
    <source>
        <dbReference type="Google" id="ProtNLM"/>
    </source>
</evidence>
<proteinExistence type="predicted"/>
<evidence type="ECO:0000313" key="2">
    <source>
        <dbReference type="EMBL" id="MCV9888706.1"/>
    </source>
</evidence>
<reference evidence="2 3" key="1">
    <citation type="submission" date="2022-10" db="EMBL/GenBank/DDBJ databases">
        <title>Draft genome assembly of moderately radiation resistant bacterium Metabacillus halosaccharovorans.</title>
        <authorList>
            <person name="Pal S."/>
            <person name="Gopinathan A."/>
        </authorList>
    </citation>
    <scope>NUCLEOTIDE SEQUENCE [LARGE SCALE GENOMIC DNA]</scope>
    <source>
        <strain evidence="2 3">VITHBRA001</strain>
    </source>
</reference>
<feature type="transmembrane region" description="Helical" evidence="1">
    <location>
        <begin position="20"/>
        <end position="46"/>
    </location>
</feature>
<feature type="transmembrane region" description="Helical" evidence="1">
    <location>
        <begin position="77"/>
        <end position="97"/>
    </location>
</feature>
<name>A0ABT3DPF0_9BACI</name>
<feature type="transmembrane region" description="Helical" evidence="1">
    <location>
        <begin position="103"/>
        <end position="129"/>
    </location>
</feature>
<comment type="caution">
    <text evidence="2">The sequence shown here is derived from an EMBL/GenBank/DDBJ whole genome shotgun (WGS) entry which is preliminary data.</text>
</comment>
<feature type="transmembrane region" description="Helical" evidence="1">
    <location>
        <begin position="170"/>
        <end position="192"/>
    </location>
</feature>
<dbReference type="EMBL" id="JAOYEY010000051">
    <property type="protein sequence ID" value="MCV9888706.1"/>
    <property type="molecule type" value="Genomic_DNA"/>
</dbReference>
<evidence type="ECO:0000256" key="1">
    <source>
        <dbReference type="SAM" id="Phobius"/>
    </source>
</evidence>
<dbReference type="Proteomes" id="UP001526147">
    <property type="component" value="Unassembled WGS sequence"/>
</dbReference>
<sequence length="203" mass="23828">MNSKIMIFFQFMYKYFQTSFFFWIYLCRGLFIYSLVPALCTLFLVLKDINAGVDDEKNVTVKQLFKKYYTQHKNSRLMSFIYMLIFILIYTSLYFINKESNEGYLILIIVFIYILFMTLLMLIYSTVFIAFKEMDKKNGNFLAFLSIFKNPVASVALIVILILLNMSINFNFAFFLAFGPFLFGLGVIFSLYKLINESGSFVA</sequence>
<keyword evidence="1" id="KW-0472">Membrane</keyword>
<keyword evidence="3" id="KW-1185">Reference proteome</keyword>
<gene>
    <name evidence="2" type="ORF">OIH86_23920</name>
</gene>
<evidence type="ECO:0000313" key="3">
    <source>
        <dbReference type="Proteomes" id="UP001526147"/>
    </source>
</evidence>
<protein>
    <recommendedName>
        <fullName evidence="4">DUF624 domain-containing protein</fullName>
    </recommendedName>
</protein>
<accession>A0ABT3DPF0</accession>